<evidence type="ECO:0000313" key="3">
    <source>
        <dbReference type="EnsemblMetazoa" id="XP_029343341.1"/>
    </source>
</evidence>
<evidence type="ECO:0000256" key="1">
    <source>
        <dbReference type="SAM" id="MobiDB-lite"/>
    </source>
</evidence>
<feature type="domain" description="PPAF-2-like Clip" evidence="2">
    <location>
        <begin position="85"/>
        <end position="127"/>
    </location>
</feature>
<dbReference type="OrthoDB" id="10394390at2759"/>
<dbReference type="Proteomes" id="UP000007819">
    <property type="component" value="Chromosome A1"/>
</dbReference>
<dbReference type="AlphaFoldDB" id="A0A8R2NPJ0"/>
<sequence length="222" mass="24785">MISKLFLDRYLSYYLQLYNILFDYGSQNYTMHIIGLFLYATMVLSSTIRQKSIIQPTVVGILESELQSSAGLKSTSILKTTILSDKKCICTPYHMCKNNNGTLGGNKQSNLRINTTPCQSYLDVCCNDTKITSTEKYKSSSPDTTDSNCKCNGSEDYSEDVNFFLTELTLELFGDKKVTKKPSVGQKDESVKKPFDSDIGDNPKEPCNCQKGDPTETSLDSL</sequence>
<reference evidence="3" key="2">
    <citation type="submission" date="2022-06" db="UniProtKB">
        <authorList>
            <consortium name="EnsemblMetazoa"/>
        </authorList>
    </citation>
    <scope>IDENTIFICATION</scope>
</reference>
<keyword evidence="4" id="KW-1185">Reference proteome</keyword>
<dbReference type="InterPro" id="IPR041515">
    <property type="entry name" value="PPAF-2-like_Clip"/>
</dbReference>
<reference evidence="4" key="1">
    <citation type="submission" date="2010-06" db="EMBL/GenBank/DDBJ databases">
        <authorList>
            <person name="Jiang H."/>
            <person name="Abraham K."/>
            <person name="Ali S."/>
            <person name="Alsbrooks S.L."/>
            <person name="Anim B.N."/>
            <person name="Anosike U.S."/>
            <person name="Attaway T."/>
            <person name="Bandaranaike D.P."/>
            <person name="Battles P.K."/>
            <person name="Bell S.N."/>
            <person name="Bell A.V."/>
            <person name="Beltran B."/>
            <person name="Bickham C."/>
            <person name="Bustamante Y."/>
            <person name="Caleb T."/>
            <person name="Canada A."/>
            <person name="Cardenas V."/>
            <person name="Carter K."/>
            <person name="Chacko J."/>
            <person name="Chandrabose M.N."/>
            <person name="Chavez D."/>
            <person name="Chavez A."/>
            <person name="Chen L."/>
            <person name="Chu H.-S."/>
            <person name="Claassen K.J."/>
            <person name="Cockrell R."/>
            <person name="Collins M."/>
            <person name="Cooper J.A."/>
            <person name="Cree A."/>
            <person name="Curry S.M."/>
            <person name="Da Y."/>
            <person name="Dao M.D."/>
            <person name="Das B."/>
            <person name="Davila M.-L."/>
            <person name="Davy-Carroll L."/>
            <person name="Denson S."/>
            <person name="Dinh H."/>
            <person name="Ebong V.E."/>
            <person name="Edwards J.R."/>
            <person name="Egan A."/>
            <person name="El-Daye J."/>
            <person name="Escobedo L."/>
            <person name="Fernandez S."/>
            <person name="Fernando P.R."/>
            <person name="Flagg N."/>
            <person name="Forbes L.D."/>
            <person name="Fowler R.G."/>
            <person name="Fu Q."/>
            <person name="Gabisi R.A."/>
            <person name="Ganer J."/>
            <person name="Garbino Pronczuk A."/>
            <person name="Garcia R.M."/>
            <person name="Garner T."/>
            <person name="Garrett T.E."/>
            <person name="Gonzalez D.A."/>
            <person name="Hamid H."/>
            <person name="Hawkins E.S."/>
            <person name="Hirani K."/>
            <person name="Hogues M.E."/>
            <person name="Hollins B."/>
            <person name="Hsiao C.-H."/>
            <person name="Jabil R."/>
            <person name="James M.L."/>
            <person name="Jhangiani S.N."/>
            <person name="Johnson B."/>
            <person name="Johnson Q."/>
            <person name="Joshi V."/>
            <person name="Kalu J.B."/>
            <person name="Kam C."/>
            <person name="Kashfia A."/>
            <person name="Keebler J."/>
            <person name="Kisamo H."/>
            <person name="Kovar C.L."/>
            <person name="Lago L.A."/>
            <person name="Lai C.-Y."/>
            <person name="Laidlaw J."/>
            <person name="Lara F."/>
            <person name="Le T.-K."/>
            <person name="Lee S.L."/>
            <person name="Legall F.H."/>
            <person name="Lemon S.J."/>
            <person name="Lewis L.R."/>
            <person name="Li B."/>
            <person name="Liu Y."/>
            <person name="Liu Y.-S."/>
            <person name="Lopez J."/>
            <person name="Lozado R.J."/>
            <person name="Lu J."/>
            <person name="Madu R.C."/>
            <person name="Maheshwari M."/>
            <person name="Maheshwari R."/>
            <person name="Malloy K."/>
            <person name="Martinez E."/>
            <person name="Mathew T."/>
            <person name="Mercado I.C."/>
            <person name="Mercado C."/>
            <person name="Meyer B."/>
            <person name="Montgomery K."/>
            <person name="Morgan M.B."/>
            <person name="Munidasa M."/>
            <person name="Nazareth L.V."/>
            <person name="Nelson J."/>
            <person name="Ng B.M."/>
            <person name="Nguyen N.B."/>
            <person name="Nguyen P.Q."/>
            <person name="Nguyen T."/>
            <person name="Obregon M."/>
            <person name="Okwuonu G.O."/>
            <person name="Onwere C.G."/>
            <person name="Orozco G."/>
            <person name="Parra A."/>
            <person name="Patel S."/>
            <person name="Patil S."/>
            <person name="Perez A."/>
            <person name="Perez Y."/>
            <person name="Pham C."/>
            <person name="Primus E.L."/>
            <person name="Pu L.-L."/>
            <person name="Puazo M."/>
            <person name="Qin X."/>
            <person name="Quiroz J.B."/>
            <person name="Reese J."/>
            <person name="Richards S."/>
            <person name="Rives C.M."/>
            <person name="Robberts R."/>
            <person name="Ruiz S.J."/>
            <person name="Ruiz M.J."/>
            <person name="Santibanez J."/>
            <person name="Schneider B.W."/>
            <person name="Sisson I."/>
            <person name="Smith M."/>
            <person name="Sodergren E."/>
            <person name="Song X.-Z."/>
            <person name="Song B.B."/>
            <person name="Summersgill H."/>
            <person name="Thelus R."/>
            <person name="Thornton R.D."/>
            <person name="Trejos Z.Y."/>
            <person name="Usmani K."/>
            <person name="Vattathil S."/>
            <person name="Villasana D."/>
            <person name="Walker D.L."/>
            <person name="Wang S."/>
            <person name="Wang K."/>
            <person name="White C.S."/>
            <person name="Williams A.C."/>
            <person name="Williamson J."/>
            <person name="Wilson K."/>
            <person name="Woghiren I.O."/>
            <person name="Woodworth J.R."/>
            <person name="Worley K.C."/>
            <person name="Wright R.A."/>
            <person name="Wu W."/>
            <person name="Young L."/>
            <person name="Zhang L."/>
            <person name="Zhang J."/>
            <person name="Zhu Y."/>
            <person name="Muzny D.M."/>
            <person name="Weinstock G."/>
            <person name="Gibbs R.A."/>
        </authorList>
    </citation>
    <scope>NUCLEOTIDE SEQUENCE [LARGE SCALE GENOMIC DNA]</scope>
    <source>
        <strain evidence="4">LSR1</strain>
    </source>
</reference>
<feature type="compositionally biased region" description="Basic and acidic residues" evidence="1">
    <location>
        <begin position="186"/>
        <end position="204"/>
    </location>
</feature>
<dbReference type="EnsemblMetazoa" id="XM_029487481.1">
    <property type="protein sequence ID" value="XP_029343341.1"/>
    <property type="gene ID" value="LOC100574855"/>
</dbReference>
<feature type="region of interest" description="Disordered" evidence="1">
    <location>
        <begin position="179"/>
        <end position="222"/>
    </location>
</feature>
<evidence type="ECO:0000259" key="2">
    <source>
        <dbReference type="Pfam" id="PF18322"/>
    </source>
</evidence>
<name>A0A8R2NPJ0_ACYPI</name>
<proteinExistence type="predicted"/>
<evidence type="ECO:0000313" key="4">
    <source>
        <dbReference type="Proteomes" id="UP000007819"/>
    </source>
</evidence>
<organism evidence="3 4">
    <name type="scientific">Acyrthosiphon pisum</name>
    <name type="common">Pea aphid</name>
    <dbReference type="NCBI Taxonomy" id="7029"/>
    <lineage>
        <taxon>Eukaryota</taxon>
        <taxon>Metazoa</taxon>
        <taxon>Ecdysozoa</taxon>
        <taxon>Arthropoda</taxon>
        <taxon>Hexapoda</taxon>
        <taxon>Insecta</taxon>
        <taxon>Pterygota</taxon>
        <taxon>Neoptera</taxon>
        <taxon>Paraneoptera</taxon>
        <taxon>Hemiptera</taxon>
        <taxon>Sternorrhyncha</taxon>
        <taxon>Aphidomorpha</taxon>
        <taxon>Aphidoidea</taxon>
        <taxon>Aphididae</taxon>
        <taxon>Macrosiphini</taxon>
        <taxon>Acyrthosiphon</taxon>
    </lineage>
</organism>
<accession>A0A8R2NPJ0</accession>
<protein>
    <recommendedName>
        <fullName evidence="2">PPAF-2-like Clip domain-containing protein</fullName>
    </recommendedName>
</protein>
<dbReference type="Pfam" id="PF18322">
    <property type="entry name" value="CLIP_1"/>
    <property type="match status" value="1"/>
</dbReference>